<name>A0A6J6RRT2_9ZZZZ</name>
<protein>
    <submittedName>
        <fullName evidence="1">Unannotated protein</fullName>
    </submittedName>
</protein>
<dbReference type="PANTHER" id="PTHR13707">
    <property type="entry name" value="KETOACID-COENZYME A TRANSFERASE"/>
    <property type="match status" value="1"/>
</dbReference>
<proteinExistence type="predicted"/>
<dbReference type="SMART" id="SM00882">
    <property type="entry name" value="CoA_trans"/>
    <property type="match status" value="1"/>
</dbReference>
<dbReference type="Pfam" id="PF01144">
    <property type="entry name" value="CoA_trans"/>
    <property type="match status" value="1"/>
</dbReference>
<sequence>MKGPRDKRMTIDEVVATLEDGMTIGIGGWGPRRKPMALVRALYNSDLKDLTLVSWGGADVGLLTRAGKVRKLVYAFVSLDSVPLEPNFQRARQDGTIPEVVELDEGMFNTGLQAAAQRLPFLPMRAGLGSDVLVHNPWIKTVRSPYDEGHGHEELVAVPALRLDVALVHMNRADAHGNATYLGPDPYFDDLFCMAADRAYVSCEQVVDTAGLTYETPVQRLLLNRMMVSGVVETPHGAHFTTCTPDYERDEAFQRAYAAAAGGSDEDWQAFHDRFLAGDEAAYQAAVEAFRAEKQAEKEAAK</sequence>
<gene>
    <name evidence="1" type="ORF">UFOPK2761_00101</name>
</gene>
<accession>A0A6J6RRT2</accession>
<dbReference type="EMBL" id="CAEZYQ010000001">
    <property type="protein sequence ID" value="CAB4725240.1"/>
    <property type="molecule type" value="Genomic_DNA"/>
</dbReference>
<dbReference type="SUPFAM" id="SSF100950">
    <property type="entry name" value="NagB/RpiA/CoA transferase-like"/>
    <property type="match status" value="1"/>
</dbReference>
<organism evidence="1">
    <name type="scientific">freshwater metagenome</name>
    <dbReference type="NCBI Taxonomy" id="449393"/>
    <lineage>
        <taxon>unclassified sequences</taxon>
        <taxon>metagenomes</taxon>
        <taxon>ecological metagenomes</taxon>
    </lineage>
</organism>
<dbReference type="Gene3D" id="3.40.1080.10">
    <property type="entry name" value="Glutaconate Coenzyme A-transferase"/>
    <property type="match status" value="1"/>
</dbReference>
<reference evidence="1" key="1">
    <citation type="submission" date="2020-05" db="EMBL/GenBank/DDBJ databases">
        <authorList>
            <person name="Chiriac C."/>
            <person name="Salcher M."/>
            <person name="Ghai R."/>
            <person name="Kavagutti S V."/>
        </authorList>
    </citation>
    <scope>NUCLEOTIDE SEQUENCE</scope>
</reference>
<evidence type="ECO:0000313" key="1">
    <source>
        <dbReference type="EMBL" id="CAB4725240.1"/>
    </source>
</evidence>
<dbReference type="PANTHER" id="PTHR13707:SF57">
    <property type="entry name" value="SUCCINYL-COA:3-KETOACID COENZYME A TRANSFERASE SUBUNIT B-RELATED"/>
    <property type="match status" value="1"/>
</dbReference>
<dbReference type="AlphaFoldDB" id="A0A6J6RRT2"/>
<dbReference type="Gene3D" id="3.30.30.40">
    <property type="match status" value="1"/>
</dbReference>
<dbReference type="InterPro" id="IPR004165">
    <property type="entry name" value="CoA_trans_fam_I"/>
</dbReference>
<dbReference type="GO" id="GO:0008410">
    <property type="term" value="F:CoA-transferase activity"/>
    <property type="evidence" value="ECO:0007669"/>
    <property type="project" value="InterPro"/>
</dbReference>
<dbReference type="InterPro" id="IPR037171">
    <property type="entry name" value="NagB/RpiA_transferase-like"/>
</dbReference>